<name>A0A0C9TP57_SPHS4</name>
<gene>
    <name evidence="2" type="ORF">M422DRAFT_185393</name>
</gene>
<dbReference type="GO" id="GO:0005737">
    <property type="term" value="C:cytoplasm"/>
    <property type="evidence" value="ECO:0007669"/>
    <property type="project" value="TreeGrafter"/>
</dbReference>
<evidence type="ECO:0000313" key="2">
    <source>
        <dbReference type="EMBL" id="KIJ31818.1"/>
    </source>
</evidence>
<protein>
    <recommendedName>
        <fullName evidence="4">Calcipressin</fullName>
    </recommendedName>
</protein>
<dbReference type="GO" id="GO:0003676">
    <property type="term" value="F:nucleic acid binding"/>
    <property type="evidence" value="ECO:0007669"/>
    <property type="project" value="InterPro"/>
</dbReference>
<evidence type="ECO:0000313" key="3">
    <source>
        <dbReference type="Proteomes" id="UP000054279"/>
    </source>
</evidence>
<organism evidence="2 3">
    <name type="scientific">Sphaerobolus stellatus (strain SS14)</name>
    <dbReference type="NCBI Taxonomy" id="990650"/>
    <lineage>
        <taxon>Eukaryota</taxon>
        <taxon>Fungi</taxon>
        <taxon>Dikarya</taxon>
        <taxon>Basidiomycota</taxon>
        <taxon>Agaricomycotina</taxon>
        <taxon>Agaricomycetes</taxon>
        <taxon>Phallomycetidae</taxon>
        <taxon>Geastrales</taxon>
        <taxon>Sphaerobolaceae</taxon>
        <taxon>Sphaerobolus</taxon>
    </lineage>
</organism>
<evidence type="ECO:0000256" key="1">
    <source>
        <dbReference type="ARBA" id="ARBA00008209"/>
    </source>
</evidence>
<evidence type="ECO:0008006" key="4">
    <source>
        <dbReference type="Google" id="ProtNLM"/>
    </source>
</evidence>
<dbReference type="PANTHER" id="PTHR10300:SF14">
    <property type="entry name" value="PROTEIN SARAH"/>
    <property type="match status" value="1"/>
</dbReference>
<dbReference type="GO" id="GO:0019722">
    <property type="term" value="P:calcium-mediated signaling"/>
    <property type="evidence" value="ECO:0007669"/>
    <property type="project" value="InterPro"/>
</dbReference>
<dbReference type="SUPFAM" id="SSF54928">
    <property type="entry name" value="RNA-binding domain, RBD"/>
    <property type="match status" value="1"/>
</dbReference>
<dbReference type="AlphaFoldDB" id="A0A0C9TP57"/>
<dbReference type="Gene3D" id="3.30.70.330">
    <property type="match status" value="1"/>
</dbReference>
<comment type="similarity">
    <text evidence="1">Belongs to the RCAN family.</text>
</comment>
<dbReference type="GO" id="GO:0008597">
    <property type="term" value="F:calcium-dependent protein serine/threonine phosphatase regulator activity"/>
    <property type="evidence" value="ECO:0007669"/>
    <property type="project" value="TreeGrafter"/>
</dbReference>
<sequence length="242" mass="26698">MSQSQLSSPPRAGGTNTVILAYVPQSFFHPQVMDIINREFARHGELHSFVPLPSLGRVLIVYYENNSAEDAKQDLDGFQFGTGKDTVTLRVYRAVPTPTSPTEDNYLAPPAVTKNFLISPPGSPPVGWEQIREEPPNATPLADDLIAALSRLQTEQELRGGRGERRTKDGYEVLWHANETAAGVGVYVENCAPNVAVVEEAMDVEDNGEGRWYGSVHDRYGMGLNKGVMMSMPRTTMPPRIR</sequence>
<dbReference type="GO" id="GO:0005634">
    <property type="term" value="C:nucleus"/>
    <property type="evidence" value="ECO:0007669"/>
    <property type="project" value="TreeGrafter"/>
</dbReference>
<reference evidence="2 3" key="1">
    <citation type="submission" date="2014-06" db="EMBL/GenBank/DDBJ databases">
        <title>Evolutionary Origins and Diversification of the Mycorrhizal Mutualists.</title>
        <authorList>
            <consortium name="DOE Joint Genome Institute"/>
            <consortium name="Mycorrhizal Genomics Consortium"/>
            <person name="Kohler A."/>
            <person name="Kuo A."/>
            <person name="Nagy L.G."/>
            <person name="Floudas D."/>
            <person name="Copeland A."/>
            <person name="Barry K.W."/>
            <person name="Cichocki N."/>
            <person name="Veneault-Fourrey C."/>
            <person name="LaButti K."/>
            <person name="Lindquist E.A."/>
            <person name="Lipzen A."/>
            <person name="Lundell T."/>
            <person name="Morin E."/>
            <person name="Murat C."/>
            <person name="Riley R."/>
            <person name="Ohm R."/>
            <person name="Sun H."/>
            <person name="Tunlid A."/>
            <person name="Henrissat B."/>
            <person name="Grigoriev I.V."/>
            <person name="Hibbett D.S."/>
            <person name="Martin F."/>
        </authorList>
    </citation>
    <scope>NUCLEOTIDE SEQUENCE [LARGE SCALE GENOMIC DNA]</scope>
    <source>
        <strain evidence="2 3">SS14</strain>
    </source>
</reference>
<dbReference type="Proteomes" id="UP000054279">
    <property type="component" value="Unassembled WGS sequence"/>
</dbReference>
<dbReference type="PANTHER" id="PTHR10300">
    <property type="entry name" value="CALCIPRESSIN"/>
    <property type="match status" value="1"/>
</dbReference>
<dbReference type="EMBL" id="KN837236">
    <property type="protein sequence ID" value="KIJ31818.1"/>
    <property type="molecule type" value="Genomic_DNA"/>
</dbReference>
<dbReference type="InterPro" id="IPR035979">
    <property type="entry name" value="RBD_domain_sf"/>
</dbReference>
<dbReference type="OrthoDB" id="17212at2759"/>
<dbReference type="Pfam" id="PF04847">
    <property type="entry name" value="Calcipressin"/>
    <property type="match status" value="1"/>
</dbReference>
<dbReference type="InterPro" id="IPR012677">
    <property type="entry name" value="Nucleotide-bd_a/b_plait_sf"/>
</dbReference>
<dbReference type="InterPro" id="IPR006931">
    <property type="entry name" value="Calcipressin"/>
</dbReference>
<dbReference type="HOGENOM" id="CLU_046748_1_0_1"/>
<proteinExistence type="inferred from homology"/>
<accession>A0A0C9TP57</accession>
<keyword evidence="3" id="KW-1185">Reference proteome</keyword>